<evidence type="ECO:0000256" key="2">
    <source>
        <dbReference type="ARBA" id="ARBA00001946"/>
    </source>
</evidence>
<dbReference type="InterPro" id="IPR051547">
    <property type="entry name" value="TDP2-like"/>
</dbReference>
<keyword evidence="15" id="KW-1185">Reference proteome</keyword>
<evidence type="ECO:0000256" key="10">
    <source>
        <dbReference type="ARBA" id="ARBA00023242"/>
    </source>
</evidence>
<keyword evidence="4" id="KW-0540">Nuclease</keyword>
<dbReference type="SUPFAM" id="SSF48371">
    <property type="entry name" value="ARM repeat"/>
    <property type="match status" value="1"/>
</dbReference>
<dbReference type="Gene3D" id="3.60.10.10">
    <property type="entry name" value="Endonuclease/exonuclease/phosphatase"/>
    <property type="match status" value="1"/>
</dbReference>
<evidence type="ECO:0000259" key="12">
    <source>
        <dbReference type="Pfam" id="PF03372"/>
    </source>
</evidence>
<evidence type="ECO:0000256" key="4">
    <source>
        <dbReference type="ARBA" id="ARBA00022722"/>
    </source>
</evidence>
<evidence type="ECO:0000313" key="14">
    <source>
        <dbReference type="EMBL" id="CAL4771275.1"/>
    </source>
</evidence>
<keyword evidence="7" id="KW-0378">Hydrolase</keyword>
<dbReference type="SUPFAM" id="SSF56219">
    <property type="entry name" value="DNase I-like"/>
    <property type="match status" value="1"/>
</dbReference>
<dbReference type="Gene3D" id="1.25.40.10">
    <property type="entry name" value="Tetratricopeptide repeat domain"/>
    <property type="match status" value="1"/>
</dbReference>
<evidence type="ECO:0000313" key="13">
    <source>
        <dbReference type="EMBL" id="CAI3983963.1"/>
    </source>
</evidence>
<dbReference type="EMBL" id="CAMXCT030000849">
    <property type="protein sequence ID" value="CAL4771275.1"/>
    <property type="molecule type" value="Genomic_DNA"/>
</dbReference>
<dbReference type="InterPro" id="IPR011990">
    <property type="entry name" value="TPR-like_helical_dom_sf"/>
</dbReference>
<dbReference type="InterPro" id="IPR016024">
    <property type="entry name" value="ARM-type_fold"/>
</dbReference>
<keyword evidence="5" id="KW-0479">Metal-binding</keyword>
<evidence type="ECO:0000313" key="15">
    <source>
        <dbReference type="Proteomes" id="UP001152797"/>
    </source>
</evidence>
<protein>
    <submittedName>
        <fullName evidence="14">Endonuclease/exonuclease/phosphatase domain-containing protein</fullName>
    </submittedName>
</protein>
<name>A0A9P1C4G7_9DINO</name>
<dbReference type="GO" id="GO:0005737">
    <property type="term" value="C:cytoplasm"/>
    <property type="evidence" value="ECO:0007669"/>
    <property type="project" value="TreeGrafter"/>
</dbReference>
<dbReference type="EMBL" id="CAMXCT010000849">
    <property type="protein sequence ID" value="CAI3983963.1"/>
    <property type="molecule type" value="Genomic_DNA"/>
</dbReference>
<dbReference type="Pfam" id="PF13812">
    <property type="entry name" value="PPR_3"/>
    <property type="match status" value="1"/>
</dbReference>
<evidence type="ECO:0000256" key="5">
    <source>
        <dbReference type="ARBA" id="ARBA00022723"/>
    </source>
</evidence>
<evidence type="ECO:0000256" key="9">
    <source>
        <dbReference type="ARBA" id="ARBA00023204"/>
    </source>
</evidence>
<keyword evidence="14" id="KW-0255">Endonuclease</keyword>
<keyword evidence="8" id="KW-0460">Magnesium</keyword>
<reference evidence="14 15" key="2">
    <citation type="submission" date="2024-05" db="EMBL/GenBank/DDBJ databases">
        <authorList>
            <person name="Chen Y."/>
            <person name="Shah S."/>
            <person name="Dougan E. K."/>
            <person name="Thang M."/>
            <person name="Chan C."/>
        </authorList>
    </citation>
    <scope>NUCLEOTIDE SEQUENCE [LARGE SCALE GENOMIC DNA]</scope>
</reference>
<sequence>MVLRLLTFNIWFHHHQMERRMKAIGDIIARTEPDLIAFQEMTPAHWDLLSSHEVIKMYSWSDPPRQRYYTLIGSRSNFDIVNTFERFPFKASRMGRDLLKVTVKPPDLPALVFATSHLESLDEYQARRRQIQESLDGHLKDAEDAIFCGDTNVNDALDGDVLLPKGWKDAWLVLRPEDEGFTFDVERNSMVAEMDDWAFKNQARLRYDRFWIKVSNYAPVAIELLDEQIEEKLWPSDHFAVLLSMEEWRQHYGDQSQQKSQRDCEVLLNDSIILLRIFRRVLYQGLLQALVLRLARAERPYLRQELVVVFARLLHEDLNGSLNALANMEVNGSTGGLQLLMSTWLACAPEIRARRARNITVSALCRVHERCKEDAQLQSQLGEAARPDRLLQAILAGLEFENLRCSQLRDAGAKALDEDSDDEDEDAEEDKEHKHNVFLSDFLDLEDIDSDGSDAADAFQACSRLFTETAAVASYQILPRQLGKLQQWHAVSEELERARTTRPPNGVLGELSRVENPKVLKQQCFFLARTREVWSFKKFGAVCSVLVAKTFVREGWLPQNQALEVVEIRILFGLLCLLMTGGQKVTKGAYGSCAQWQRALSVLRDMQREDLEPNVVSFSAAMSACEKGCRWEIAMILLSQMPEAQVQPNAISFGTALSSLAKGEAWEEALELLCELPYRGIETGMI</sequence>
<comment type="caution">
    <text evidence="13">The sequence shown here is derived from an EMBL/GenBank/DDBJ whole genome shotgun (WGS) entry which is preliminary data.</text>
</comment>
<reference evidence="13" key="1">
    <citation type="submission" date="2022-10" db="EMBL/GenBank/DDBJ databases">
        <authorList>
            <person name="Chen Y."/>
            <person name="Dougan E. K."/>
            <person name="Chan C."/>
            <person name="Rhodes N."/>
            <person name="Thang M."/>
        </authorList>
    </citation>
    <scope>NUCLEOTIDE SEQUENCE</scope>
</reference>
<comment type="subcellular location">
    <subcellularLocation>
        <location evidence="3">Nucleus</location>
        <location evidence="3">PML body</location>
    </subcellularLocation>
</comment>
<comment type="cofactor">
    <cofactor evidence="2">
        <name>Mg(2+)</name>
        <dbReference type="ChEBI" id="CHEBI:18420"/>
    </cofactor>
</comment>
<dbReference type="GO" id="GO:0070260">
    <property type="term" value="F:5'-tyrosyl-DNA phosphodiesterase activity"/>
    <property type="evidence" value="ECO:0007669"/>
    <property type="project" value="TreeGrafter"/>
</dbReference>
<feature type="domain" description="Endonuclease/exonuclease/phosphatase" evidence="12">
    <location>
        <begin position="6"/>
        <end position="238"/>
    </location>
</feature>
<keyword evidence="10" id="KW-0539">Nucleus</keyword>
<dbReference type="InterPro" id="IPR002885">
    <property type="entry name" value="PPR_rpt"/>
</dbReference>
<dbReference type="GO" id="GO:0006302">
    <property type="term" value="P:double-strand break repair"/>
    <property type="evidence" value="ECO:0007669"/>
    <property type="project" value="TreeGrafter"/>
</dbReference>
<dbReference type="InterPro" id="IPR036691">
    <property type="entry name" value="Endo/exonu/phosph_ase_sf"/>
</dbReference>
<dbReference type="PANTHER" id="PTHR15822:SF4">
    <property type="entry name" value="TYROSYL-DNA PHOSPHODIESTERASE 2"/>
    <property type="match status" value="1"/>
</dbReference>
<accession>A0A9P1C4G7</accession>
<evidence type="ECO:0000256" key="8">
    <source>
        <dbReference type="ARBA" id="ARBA00022842"/>
    </source>
</evidence>
<dbReference type="GO" id="GO:0046872">
    <property type="term" value="F:metal ion binding"/>
    <property type="evidence" value="ECO:0007669"/>
    <property type="project" value="UniProtKB-KW"/>
</dbReference>
<evidence type="ECO:0000256" key="7">
    <source>
        <dbReference type="ARBA" id="ARBA00022801"/>
    </source>
</evidence>
<dbReference type="PROSITE" id="PS51375">
    <property type="entry name" value="PPR"/>
    <property type="match status" value="2"/>
</dbReference>
<evidence type="ECO:0000256" key="3">
    <source>
        <dbReference type="ARBA" id="ARBA00004322"/>
    </source>
</evidence>
<organism evidence="13">
    <name type="scientific">Cladocopium goreaui</name>
    <dbReference type="NCBI Taxonomy" id="2562237"/>
    <lineage>
        <taxon>Eukaryota</taxon>
        <taxon>Sar</taxon>
        <taxon>Alveolata</taxon>
        <taxon>Dinophyceae</taxon>
        <taxon>Suessiales</taxon>
        <taxon>Symbiodiniaceae</taxon>
        <taxon>Cladocopium</taxon>
    </lineage>
</organism>
<evidence type="ECO:0000256" key="6">
    <source>
        <dbReference type="ARBA" id="ARBA00022763"/>
    </source>
</evidence>
<dbReference type="Proteomes" id="UP001152797">
    <property type="component" value="Unassembled WGS sequence"/>
</dbReference>
<feature type="non-terminal residue" evidence="13">
    <location>
        <position position="1"/>
    </location>
</feature>
<dbReference type="Pfam" id="PF03372">
    <property type="entry name" value="Exo_endo_phos"/>
    <property type="match status" value="1"/>
</dbReference>
<evidence type="ECO:0000256" key="1">
    <source>
        <dbReference type="ARBA" id="ARBA00001936"/>
    </source>
</evidence>
<dbReference type="PANTHER" id="PTHR15822">
    <property type="entry name" value="TRAF AND TNF RECEPTOR-ASSOCIATED PROTEIN"/>
    <property type="match status" value="1"/>
</dbReference>
<keyword evidence="9" id="KW-0234">DNA repair</keyword>
<proteinExistence type="predicted"/>
<comment type="cofactor">
    <cofactor evidence="1">
        <name>Mn(2+)</name>
        <dbReference type="ChEBI" id="CHEBI:29035"/>
    </cofactor>
</comment>
<evidence type="ECO:0000256" key="11">
    <source>
        <dbReference type="PROSITE-ProRule" id="PRU00708"/>
    </source>
</evidence>
<dbReference type="EMBL" id="CAMXCT020000849">
    <property type="protein sequence ID" value="CAL1137338.1"/>
    <property type="molecule type" value="Genomic_DNA"/>
</dbReference>
<gene>
    <name evidence="13" type="ORF">C1SCF055_LOCUS11525</name>
</gene>
<dbReference type="OrthoDB" id="9975959at2759"/>
<dbReference type="AlphaFoldDB" id="A0A9P1C4G7"/>
<dbReference type="GO" id="GO:0003697">
    <property type="term" value="F:single-stranded DNA binding"/>
    <property type="evidence" value="ECO:0007669"/>
    <property type="project" value="TreeGrafter"/>
</dbReference>
<keyword evidence="6" id="KW-0227">DNA damage</keyword>
<dbReference type="CDD" id="cd09080">
    <property type="entry name" value="TDP2"/>
    <property type="match status" value="1"/>
</dbReference>
<dbReference type="InterPro" id="IPR005135">
    <property type="entry name" value="Endo/exonuclease/phosphatase"/>
</dbReference>
<feature type="repeat" description="PPR" evidence="11">
    <location>
        <begin position="614"/>
        <end position="648"/>
    </location>
</feature>
<feature type="repeat" description="PPR" evidence="11">
    <location>
        <begin position="649"/>
        <end position="683"/>
    </location>
</feature>
<dbReference type="GO" id="GO:0004519">
    <property type="term" value="F:endonuclease activity"/>
    <property type="evidence" value="ECO:0007669"/>
    <property type="project" value="UniProtKB-KW"/>
</dbReference>